<evidence type="ECO:0000313" key="4">
    <source>
        <dbReference type="Proteomes" id="UP001597469"/>
    </source>
</evidence>
<evidence type="ECO:0000256" key="2">
    <source>
        <dbReference type="SAM" id="SignalP"/>
    </source>
</evidence>
<comment type="caution">
    <text evidence="3">The sequence shown here is derived from an EMBL/GenBank/DDBJ whole genome shotgun (WGS) entry which is preliminary data.</text>
</comment>
<feature type="signal peptide" evidence="2">
    <location>
        <begin position="1"/>
        <end position="21"/>
    </location>
</feature>
<keyword evidence="2" id="KW-0732">Signal</keyword>
<feature type="region of interest" description="Disordered" evidence="1">
    <location>
        <begin position="45"/>
        <end position="106"/>
    </location>
</feature>
<keyword evidence="4" id="KW-1185">Reference proteome</keyword>
<dbReference type="Proteomes" id="UP001597469">
    <property type="component" value="Unassembled WGS sequence"/>
</dbReference>
<evidence type="ECO:0000313" key="3">
    <source>
        <dbReference type="EMBL" id="MFD2570164.1"/>
    </source>
</evidence>
<gene>
    <name evidence="3" type="ORF">ACFSUS_05930</name>
</gene>
<dbReference type="RefSeq" id="WP_381520427.1">
    <property type="nucleotide sequence ID" value="NZ_JBHULN010000002.1"/>
</dbReference>
<feature type="chain" id="PRO_5045104652" evidence="2">
    <location>
        <begin position="22"/>
        <end position="106"/>
    </location>
</feature>
<organism evidence="3 4">
    <name type="scientific">Spirosoma soli</name>
    <dbReference type="NCBI Taxonomy" id="1770529"/>
    <lineage>
        <taxon>Bacteria</taxon>
        <taxon>Pseudomonadati</taxon>
        <taxon>Bacteroidota</taxon>
        <taxon>Cytophagia</taxon>
        <taxon>Cytophagales</taxon>
        <taxon>Cytophagaceae</taxon>
        <taxon>Spirosoma</taxon>
    </lineage>
</organism>
<sequence>MKTTVIAICCALFMAAQPSMGQAVQEKKAIKKETKAEKKIAKAETKVMNAQEHKGVEIPHVSDPKTRTAKAEKKVEKAVKKELKSDSKELKAVAKVKKKQGEKAVD</sequence>
<name>A0ABW5M1K8_9BACT</name>
<proteinExistence type="predicted"/>
<evidence type="ECO:0000256" key="1">
    <source>
        <dbReference type="SAM" id="MobiDB-lite"/>
    </source>
</evidence>
<protein>
    <submittedName>
        <fullName evidence="3">Uncharacterized protein</fullName>
    </submittedName>
</protein>
<dbReference type="EMBL" id="JBHULN010000002">
    <property type="protein sequence ID" value="MFD2570164.1"/>
    <property type="molecule type" value="Genomic_DNA"/>
</dbReference>
<accession>A0ABW5M1K8</accession>
<reference evidence="4" key="1">
    <citation type="journal article" date="2019" name="Int. J. Syst. Evol. Microbiol.">
        <title>The Global Catalogue of Microorganisms (GCM) 10K type strain sequencing project: providing services to taxonomists for standard genome sequencing and annotation.</title>
        <authorList>
            <consortium name="The Broad Institute Genomics Platform"/>
            <consortium name="The Broad Institute Genome Sequencing Center for Infectious Disease"/>
            <person name="Wu L."/>
            <person name="Ma J."/>
        </authorList>
    </citation>
    <scope>NUCLEOTIDE SEQUENCE [LARGE SCALE GENOMIC DNA]</scope>
    <source>
        <strain evidence="4">KCTC 42805</strain>
    </source>
</reference>
<feature type="compositionally biased region" description="Basic and acidic residues" evidence="1">
    <location>
        <begin position="45"/>
        <end position="92"/>
    </location>
</feature>